<protein>
    <submittedName>
        <fullName evidence="4">Phospholipase B1, membrane-associated</fullName>
    </submittedName>
</protein>
<feature type="transmembrane region" description="Helical" evidence="2">
    <location>
        <begin position="126"/>
        <end position="149"/>
    </location>
</feature>
<proteinExistence type="predicted"/>
<keyword evidence="2" id="KW-0812">Transmembrane</keyword>
<evidence type="ECO:0000313" key="3">
    <source>
        <dbReference type="Proteomes" id="UP000694888"/>
    </source>
</evidence>
<dbReference type="RefSeq" id="XP_012937326.2">
    <property type="nucleotide sequence ID" value="XM_013081872.2"/>
</dbReference>
<feature type="region of interest" description="Disordered" evidence="1">
    <location>
        <begin position="99"/>
        <end position="121"/>
    </location>
</feature>
<keyword evidence="2" id="KW-1133">Transmembrane helix</keyword>
<dbReference type="PANTHER" id="PTHR21325">
    <property type="entry name" value="PHOSPHOLIPASE B, PLB1"/>
    <property type="match status" value="1"/>
</dbReference>
<dbReference type="GeneID" id="106011621"/>
<gene>
    <name evidence="4" type="primary">LOC106011621</name>
</gene>
<keyword evidence="3" id="KW-1185">Reference proteome</keyword>
<dbReference type="InterPro" id="IPR038885">
    <property type="entry name" value="PLB1"/>
</dbReference>
<name>A0ABM0ZYT0_APLCA</name>
<dbReference type="PANTHER" id="PTHR21325:SF31">
    <property type="entry name" value="GH22081P-RELATED"/>
    <property type="match status" value="1"/>
</dbReference>
<evidence type="ECO:0000256" key="2">
    <source>
        <dbReference type="SAM" id="Phobius"/>
    </source>
</evidence>
<evidence type="ECO:0000313" key="4">
    <source>
        <dbReference type="RefSeq" id="XP_012937326.2"/>
    </source>
</evidence>
<keyword evidence="2" id="KW-0472">Membrane</keyword>
<feature type="compositionally biased region" description="Low complexity" evidence="1">
    <location>
        <begin position="106"/>
        <end position="121"/>
    </location>
</feature>
<reference evidence="4" key="1">
    <citation type="submission" date="2025-08" db="UniProtKB">
        <authorList>
            <consortium name="RefSeq"/>
        </authorList>
    </citation>
    <scope>IDENTIFICATION</scope>
</reference>
<sequence>MVTSGQFDTSDDFTVVLQPMMRELEVPRLPSGDVDYSLMAADCFHFSRKGHALAGIGLWNNLMQPVGKKAAFVDFGTTVHCPDEDRPFLATRRNSVLGLQLGADGPSSNSTTPRASSSKSNTTKKYAAPVVAISALIAMSLVATGLAFWRKKTNNHRLYEKI</sequence>
<dbReference type="Proteomes" id="UP000694888">
    <property type="component" value="Unplaced"/>
</dbReference>
<accession>A0ABM0ZYT0</accession>
<organism evidence="3 4">
    <name type="scientific">Aplysia californica</name>
    <name type="common">California sea hare</name>
    <dbReference type="NCBI Taxonomy" id="6500"/>
    <lineage>
        <taxon>Eukaryota</taxon>
        <taxon>Metazoa</taxon>
        <taxon>Spiralia</taxon>
        <taxon>Lophotrochozoa</taxon>
        <taxon>Mollusca</taxon>
        <taxon>Gastropoda</taxon>
        <taxon>Heterobranchia</taxon>
        <taxon>Euthyneura</taxon>
        <taxon>Tectipleura</taxon>
        <taxon>Aplysiida</taxon>
        <taxon>Aplysioidea</taxon>
        <taxon>Aplysiidae</taxon>
        <taxon>Aplysia</taxon>
    </lineage>
</organism>
<evidence type="ECO:0000256" key="1">
    <source>
        <dbReference type="SAM" id="MobiDB-lite"/>
    </source>
</evidence>